<dbReference type="EMBL" id="LWAJ01000057">
    <property type="protein sequence ID" value="KZL50953.1"/>
    <property type="molecule type" value="Genomic_DNA"/>
</dbReference>
<comment type="caution">
    <text evidence="1">The sequence shown here is derived from an EMBL/GenBank/DDBJ whole genome shotgun (WGS) entry which is preliminary data.</text>
</comment>
<name>A0A161UXM5_NODSP</name>
<accession>A0A161UXM5</accession>
<organism evidence="1 2">
    <name type="scientific">Nodularia spumigena CENA596</name>
    <dbReference type="NCBI Taxonomy" id="1819295"/>
    <lineage>
        <taxon>Bacteria</taxon>
        <taxon>Bacillati</taxon>
        <taxon>Cyanobacteriota</taxon>
        <taxon>Cyanophyceae</taxon>
        <taxon>Nostocales</taxon>
        <taxon>Nodulariaceae</taxon>
        <taxon>Nodularia</taxon>
    </lineage>
</organism>
<evidence type="ECO:0000313" key="1">
    <source>
        <dbReference type="EMBL" id="KZL50953.1"/>
    </source>
</evidence>
<protein>
    <recommendedName>
        <fullName evidence="3">Type I restriction enzyme R protein N-terminal domain-containing protein</fullName>
    </recommendedName>
</protein>
<reference evidence="1 2" key="1">
    <citation type="submission" date="2016-04" db="EMBL/GenBank/DDBJ databases">
        <title>Draft Genome Assembly of the Bloom-forming Cyanobacterium Nodularia spumigena Strain CENA596 in Shrimp Production Ponds.</title>
        <authorList>
            <person name="Popin R.V."/>
            <person name="Rigonato J."/>
            <person name="Abreu V.A."/>
            <person name="Andreote A.P."/>
            <person name="Silveira S.B."/>
            <person name="Odebrecht C."/>
            <person name="Fiore M.F."/>
        </authorList>
    </citation>
    <scope>NUCLEOTIDE SEQUENCE [LARGE SCALE GENOMIC DNA]</scope>
    <source>
        <strain evidence="1 2">CENA596</strain>
    </source>
</reference>
<evidence type="ECO:0008006" key="3">
    <source>
        <dbReference type="Google" id="ProtNLM"/>
    </source>
</evidence>
<gene>
    <name evidence="1" type="ORF">A2T98_04630</name>
</gene>
<sequence length="200" mass="22007">MPYSQFTSIGKVKEAFGLKTQEGGRFIPDNQTIEVSASLKAFLEESLPISSSASEKARSEGIIYPVLLEIRKILNRQISLFSGEDFTVDESVGLNGMCDFLLSSSPEVLEIEAPVIVIVEAKKADLRTGFGQCIAEMVAAQRFNAAKNRPFSVIYGSISSGTQWRFLKLEGDTVTIDLMDYSLPPVEEILGMLVWMIKNG</sequence>
<dbReference type="Proteomes" id="UP000076555">
    <property type="component" value="Unassembled WGS sequence"/>
</dbReference>
<proteinExistence type="predicted"/>
<dbReference type="OrthoDB" id="518124at2"/>
<dbReference type="RefSeq" id="WP_063871763.1">
    <property type="nucleotide sequence ID" value="NZ_CAWMRI010000057.1"/>
</dbReference>
<evidence type="ECO:0000313" key="2">
    <source>
        <dbReference type="Proteomes" id="UP000076555"/>
    </source>
</evidence>
<dbReference type="AlphaFoldDB" id="A0A161UXM5"/>